<keyword evidence="2" id="KW-0732">Signal</keyword>
<feature type="compositionally biased region" description="Polar residues" evidence="1">
    <location>
        <begin position="322"/>
        <end position="337"/>
    </location>
</feature>
<feature type="compositionally biased region" description="Polar residues" evidence="1">
    <location>
        <begin position="198"/>
        <end position="215"/>
    </location>
</feature>
<feature type="compositionally biased region" description="Pro residues" evidence="1">
    <location>
        <begin position="40"/>
        <end position="50"/>
    </location>
</feature>
<feature type="region of interest" description="Disordered" evidence="1">
    <location>
        <begin position="147"/>
        <end position="304"/>
    </location>
</feature>
<evidence type="ECO:0000256" key="1">
    <source>
        <dbReference type="SAM" id="MobiDB-lite"/>
    </source>
</evidence>
<proteinExistence type="predicted"/>
<feature type="region of interest" description="Disordered" evidence="1">
    <location>
        <begin position="322"/>
        <end position="359"/>
    </location>
</feature>
<dbReference type="AlphaFoldDB" id="A0A6P8B8Q1"/>
<name>A0A6P8B8Q1_PYRGI</name>
<feature type="signal peptide" evidence="2">
    <location>
        <begin position="1"/>
        <end position="36"/>
    </location>
</feature>
<evidence type="ECO:0000256" key="2">
    <source>
        <dbReference type="SAM" id="SignalP"/>
    </source>
</evidence>
<reference evidence="4" key="2">
    <citation type="submission" date="2019-10" db="EMBL/GenBank/DDBJ databases">
        <authorList>
            <consortium name="NCBI Genome Project"/>
        </authorList>
    </citation>
    <scope>NUCLEOTIDE SEQUENCE</scope>
    <source>
        <strain evidence="4">NI907</strain>
    </source>
</reference>
<dbReference type="GeneID" id="41958221"/>
<dbReference type="OrthoDB" id="6020543at2759"/>
<dbReference type="KEGG" id="pgri:PgNI_03256"/>
<accession>A0A6P8B8Q1</accession>
<gene>
    <name evidence="4" type="ORF">PgNI_03256</name>
</gene>
<reference evidence="4" key="3">
    <citation type="submission" date="2025-08" db="UniProtKB">
        <authorList>
            <consortium name="RefSeq"/>
        </authorList>
    </citation>
    <scope>IDENTIFICATION</scope>
    <source>
        <strain evidence="4">NI907</strain>
    </source>
</reference>
<keyword evidence="3" id="KW-1185">Reference proteome</keyword>
<evidence type="ECO:0000313" key="3">
    <source>
        <dbReference type="Proteomes" id="UP000515153"/>
    </source>
</evidence>
<feature type="chain" id="PRO_5027699751" description="Extracellular membrane protein CFEM domain-containing protein" evidence="2">
    <location>
        <begin position="37"/>
        <end position="386"/>
    </location>
</feature>
<feature type="region of interest" description="Disordered" evidence="1">
    <location>
        <begin position="34"/>
        <end position="53"/>
    </location>
</feature>
<organism evidence="3 4">
    <name type="scientific">Pyricularia grisea</name>
    <name type="common">Crabgrass-specific blast fungus</name>
    <name type="synonym">Magnaporthe grisea</name>
    <dbReference type="NCBI Taxonomy" id="148305"/>
    <lineage>
        <taxon>Eukaryota</taxon>
        <taxon>Fungi</taxon>
        <taxon>Dikarya</taxon>
        <taxon>Ascomycota</taxon>
        <taxon>Pezizomycotina</taxon>
        <taxon>Sordariomycetes</taxon>
        <taxon>Sordariomycetidae</taxon>
        <taxon>Magnaporthales</taxon>
        <taxon>Pyriculariaceae</taxon>
        <taxon>Pyricularia</taxon>
    </lineage>
</organism>
<dbReference type="RefSeq" id="XP_030983577.1">
    <property type="nucleotide sequence ID" value="XM_031123311.1"/>
</dbReference>
<feature type="compositionally biased region" description="Low complexity" evidence="1">
    <location>
        <begin position="158"/>
        <end position="170"/>
    </location>
</feature>
<protein>
    <recommendedName>
        <fullName evidence="5">Extracellular membrane protein CFEM domain-containing protein</fullName>
    </recommendedName>
</protein>
<evidence type="ECO:0008006" key="5">
    <source>
        <dbReference type="Google" id="ProtNLM"/>
    </source>
</evidence>
<dbReference type="Proteomes" id="UP000515153">
    <property type="component" value="Unplaced"/>
</dbReference>
<feature type="compositionally biased region" description="Low complexity" evidence="1">
    <location>
        <begin position="223"/>
        <end position="234"/>
    </location>
</feature>
<evidence type="ECO:0000313" key="4">
    <source>
        <dbReference type="RefSeq" id="XP_030983577.1"/>
    </source>
</evidence>
<sequence>MQAERKTRNNRRHLRLSLPLLPLLLSSTLLLSPTSGSPTAPAPPPAPAPAPGQSAPLTFEPCVAMCVRTSECGPDDKNCMCNTSSVFFDSTVRCMYRDCAGCFDSADASFIERVAATCREYGKPVPTPRLREARILADVLARNLKNATTAAAPPPGPTGTAALGRPAPGTYTSETPAPVRQAPGTYTSETPAPGRQAPGTQTSETRAPGTQTSETPAPGRQAPGLPTPGTQTPGASPGATEGSQRPPYGAPHQTNGPIRDMPAGWVAAGPTKTQTHEAARGTQPATTGGPGRANDGGREGGGGSGIVIGGGGLGLGRNATSIIKQSPVPTAERGSSPTPKPDERRLPAEPTDSSPFASPIGSTAQMVTLQELVCWGFAGLTAVMLM</sequence>
<reference evidence="4" key="1">
    <citation type="journal article" date="2019" name="Mol. Biol. Evol.">
        <title>Blast fungal genomes show frequent chromosomal changes, gene gains and losses, and effector gene turnover.</title>
        <authorList>
            <person name="Gomez Luciano L.B."/>
            <person name="Jason Tsai I."/>
            <person name="Chuma I."/>
            <person name="Tosa Y."/>
            <person name="Chen Y.H."/>
            <person name="Li J.Y."/>
            <person name="Li M.Y."/>
            <person name="Jade Lu M.Y."/>
            <person name="Nakayashiki H."/>
            <person name="Li W.H."/>
        </authorList>
    </citation>
    <scope>NUCLEOTIDE SEQUENCE</scope>
    <source>
        <strain evidence="4">NI907</strain>
    </source>
</reference>